<dbReference type="AlphaFoldDB" id="A0A132PCR8"/>
<gene>
    <name evidence="1" type="ORF">AFM11_31810</name>
</gene>
<comment type="caution">
    <text evidence="1">The sequence shown here is derived from an EMBL/GenBank/DDBJ whole genome shotgun (WGS) entry which is preliminary data.</text>
</comment>
<evidence type="ECO:0000313" key="2">
    <source>
        <dbReference type="Proteomes" id="UP000070612"/>
    </source>
</evidence>
<sequence length="78" mass="8905">MDEFDRHVLNFVLTWAPFGGHTDDDAFPEFGMSAHQLWTRFGEVTDAAELQLSELGEWDALLVNRARQVLLTQRRTAG</sequence>
<dbReference type="Proteomes" id="UP000070612">
    <property type="component" value="Unassembled WGS sequence"/>
</dbReference>
<dbReference type="STRING" id="59750.AWC31_31995"/>
<organism evidence="1 2">
    <name type="scientific">Mycolicibacterium wolinskyi</name>
    <dbReference type="NCBI Taxonomy" id="59750"/>
    <lineage>
        <taxon>Bacteria</taxon>
        <taxon>Bacillati</taxon>
        <taxon>Actinomycetota</taxon>
        <taxon>Actinomycetes</taxon>
        <taxon>Mycobacteriales</taxon>
        <taxon>Mycobacteriaceae</taxon>
        <taxon>Mycolicibacterium</taxon>
    </lineage>
</organism>
<evidence type="ECO:0000313" key="1">
    <source>
        <dbReference type="EMBL" id="KWX20135.1"/>
    </source>
</evidence>
<proteinExistence type="predicted"/>
<name>A0A132PCR8_9MYCO</name>
<keyword evidence="2" id="KW-1185">Reference proteome</keyword>
<accession>A0A132PCR8</accession>
<reference evidence="1 2" key="1">
    <citation type="submission" date="2015-07" db="EMBL/GenBank/DDBJ databases">
        <title>A draft genome sequence of Mycobacterium wolinskyi.</title>
        <authorList>
            <person name="de Man T.J."/>
            <person name="Perry K.A."/>
            <person name="Coulliette A.D."/>
            <person name="Jensen B."/>
            <person name="Toney N.C."/>
            <person name="Limbago B.M."/>
            <person name="Noble-Wang J."/>
        </authorList>
    </citation>
    <scope>NUCLEOTIDE SEQUENCE [LARGE SCALE GENOMIC DNA]</scope>
    <source>
        <strain evidence="1 2">CDC_01</strain>
    </source>
</reference>
<evidence type="ECO:0008006" key="3">
    <source>
        <dbReference type="Google" id="ProtNLM"/>
    </source>
</evidence>
<dbReference type="EMBL" id="LGTW01000030">
    <property type="protein sequence ID" value="KWX20135.1"/>
    <property type="molecule type" value="Genomic_DNA"/>
</dbReference>
<dbReference type="PATRIC" id="fig|59750.3.peg.4688"/>
<protein>
    <recommendedName>
        <fullName evidence="3">DUF3263 domain-containing protein</fullName>
    </recommendedName>
</protein>